<keyword evidence="11" id="KW-1185">Reference proteome</keyword>
<comment type="caution">
    <text evidence="10">The sequence shown here is derived from an EMBL/GenBank/DDBJ whole genome shotgun (WGS) entry which is preliminary data.</text>
</comment>
<comment type="subcellular location">
    <subcellularLocation>
        <location evidence="1">Cell membrane</location>
        <topology evidence="1">Multi-pass membrane protein</topology>
    </subcellularLocation>
</comment>
<dbReference type="PANTHER" id="PTHR42770">
    <property type="entry name" value="AMINO ACID TRANSPORTER-RELATED"/>
    <property type="match status" value="1"/>
</dbReference>
<evidence type="ECO:0000313" key="10">
    <source>
        <dbReference type="EMBL" id="GGY16786.1"/>
    </source>
</evidence>
<reference evidence="11" key="1">
    <citation type="journal article" date="2019" name="Int. J. Syst. Evol. Microbiol.">
        <title>The Global Catalogue of Microorganisms (GCM) 10K type strain sequencing project: providing services to taxonomists for standard genome sequencing and annotation.</title>
        <authorList>
            <consortium name="The Broad Institute Genomics Platform"/>
            <consortium name="The Broad Institute Genome Sequencing Center for Infectious Disease"/>
            <person name="Wu L."/>
            <person name="Ma J."/>
        </authorList>
    </citation>
    <scope>NUCLEOTIDE SEQUENCE [LARGE SCALE GENOMIC DNA]</scope>
    <source>
        <strain evidence="11">KCTC 22232</strain>
    </source>
</reference>
<evidence type="ECO:0000256" key="7">
    <source>
        <dbReference type="ARBA" id="ARBA00023136"/>
    </source>
</evidence>
<gene>
    <name evidence="10" type="ORF">GCM10008098_05250</name>
</gene>
<keyword evidence="6 9" id="KW-1133">Transmembrane helix</keyword>
<dbReference type="Proteomes" id="UP000621898">
    <property type="component" value="Unassembled WGS sequence"/>
</dbReference>
<evidence type="ECO:0000256" key="3">
    <source>
        <dbReference type="ARBA" id="ARBA00021069"/>
    </source>
</evidence>
<feature type="transmembrane region" description="Helical" evidence="9">
    <location>
        <begin position="41"/>
        <end position="61"/>
    </location>
</feature>
<feature type="transmembrane region" description="Helical" evidence="9">
    <location>
        <begin position="186"/>
        <end position="205"/>
    </location>
</feature>
<accession>A0ABQ2ZKQ5</accession>
<feature type="transmembrane region" description="Helical" evidence="9">
    <location>
        <begin position="82"/>
        <end position="110"/>
    </location>
</feature>
<dbReference type="Gene3D" id="1.20.1740.10">
    <property type="entry name" value="Amino acid/polyamine transporter I"/>
    <property type="match status" value="1"/>
</dbReference>
<evidence type="ECO:0000256" key="6">
    <source>
        <dbReference type="ARBA" id="ARBA00022989"/>
    </source>
</evidence>
<name>A0ABQ2ZKQ5_9GAMM</name>
<comment type="function">
    <text evidence="8">Major component of the acid-resistance (AR) system allowing enteric pathogens to survive the acidic environment in the stomach. Exchanges extracellular arginine for its intracellular decarboxylation product agmatine (Agm) thereby expelling intracellular protons. Probably undergoes several conformational states in order to translocate the substrate across the membrane; keeps the substrate accessible to only 1 side of the membrane at a time by opening and closing 3 membrane-internal gates.</text>
</comment>
<evidence type="ECO:0000256" key="2">
    <source>
        <dbReference type="ARBA" id="ARBA00008220"/>
    </source>
</evidence>
<keyword evidence="5 9" id="KW-0812">Transmembrane</keyword>
<feature type="transmembrane region" description="Helical" evidence="9">
    <location>
        <begin position="226"/>
        <end position="248"/>
    </location>
</feature>
<dbReference type="RefSeq" id="WP_189439621.1">
    <property type="nucleotide sequence ID" value="NZ_BMXT01000001.1"/>
</dbReference>
<keyword evidence="7 9" id="KW-0472">Membrane</keyword>
<evidence type="ECO:0000256" key="4">
    <source>
        <dbReference type="ARBA" id="ARBA00022475"/>
    </source>
</evidence>
<evidence type="ECO:0000256" key="8">
    <source>
        <dbReference type="ARBA" id="ARBA00045636"/>
    </source>
</evidence>
<organism evidence="10 11">
    <name type="scientific">Rhodanobacter panaciterrae</name>
    <dbReference type="NCBI Taxonomy" id="490572"/>
    <lineage>
        <taxon>Bacteria</taxon>
        <taxon>Pseudomonadati</taxon>
        <taxon>Pseudomonadota</taxon>
        <taxon>Gammaproteobacteria</taxon>
        <taxon>Lysobacterales</taxon>
        <taxon>Rhodanobacteraceae</taxon>
        <taxon>Rhodanobacter</taxon>
    </lineage>
</organism>
<feature type="transmembrane region" description="Helical" evidence="9">
    <location>
        <begin position="403"/>
        <end position="420"/>
    </location>
</feature>
<dbReference type="PIRSF" id="PIRSF006060">
    <property type="entry name" value="AA_transporter"/>
    <property type="match status" value="1"/>
</dbReference>
<proteinExistence type="inferred from homology"/>
<dbReference type="PANTHER" id="PTHR42770:SF18">
    <property type="entry name" value="ARGININE_AGMATINE ANTIPORTER"/>
    <property type="match status" value="1"/>
</dbReference>
<evidence type="ECO:0000256" key="1">
    <source>
        <dbReference type="ARBA" id="ARBA00004651"/>
    </source>
</evidence>
<evidence type="ECO:0000256" key="9">
    <source>
        <dbReference type="SAM" id="Phobius"/>
    </source>
</evidence>
<feature type="transmembrane region" description="Helical" evidence="9">
    <location>
        <begin position="347"/>
        <end position="371"/>
    </location>
</feature>
<feature type="transmembrane region" description="Helical" evidence="9">
    <location>
        <begin position="155"/>
        <end position="174"/>
    </location>
</feature>
<sequence length="434" mass="45611">MSAAARPLGLWMLIALVVGNMIGSGVFLLPAALAPYGAASVLGWAFTLGGALLLALVYAWLAQAMRNHGGGYGYARKAFGDGIGFVAAWSYWVSIWTANAAIAVAFAGSLGAVWPEATATPLRGAACALGALWFCTMVNLAGIREAARMQFVATVLKLVPLLLFGVIGLGWVHLDAYRPFNPSGQPLLQVTTAVAALTLWALLGLESATVPTGVVSDPERTVPRATVIGMLIAGITTMLACTVVIGLLPIDVLRNSAAPMAEAASRLWGPLAGVGVGVVATVSCFGALNGWVLLQAQTPLAAAQDRVFPAAFARMDRHGTPRFGLLLSSVLASALIAANYSRSLVALFTFSILLSTATCLLPYVISVLAWWRIDVAAFWWRKLIAAGALLYSLWALIGTGMESLLWGGVLLLAGLPIHLWQRINARPRKINQPG</sequence>
<keyword evidence="4" id="KW-1003">Cell membrane</keyword>
<dbReference type="InterPro" id="IPR050367">
    <property type="entry name" value="APC_superfamily"/>
</dbReference>
<feature type="transmembrane region" description="Helical" evidence="9">
    <location>
        <begin position="378"/>
        <end position="397"/>
    </location>
</feature>
<feature type="transmembrane region" description="Helical" evidence="9">
    <location>
        <begin position="122"/>
        <end position="143"/>
    </location>
</feature>
<evidence type="ECO:0000256" key="5">
    <source>
        <dbReference type="ARBA" id="ARBA00022692"/>
    </source>
</evidence>
<feature type="transmembrane region" description="Helical" evidence="9">
    <location>
        <begin position="268"/>
        <end position="294"/>
    </location>
</feature>
<dbReference type="Pfam" id="PF13520">
    <property type="entry name" value="AA_permease_2"/>
    <property type="match status" value="1"/>
</dbReference>
<comment type="similarity">
    <text evidence="2">Belongs to the amino acid-polyamine-organocation (APC) superfamily. Basic amino acid/polyamine antiporter (APA) (TC 2.A.3.2) family.</text>
</comment>
<feature type="transmembrane region" description="Helical" evidence="9">
    <location>
        <begin position="323"/>
        <end position="341"/>
    </location>
</feature>
<dbReference type="EMBL" id="BMXT01000001">
    <property type="protein sequence ID" value="GGY16786.1"/>
    <property type="molecule type" value="Genomic_DNA"/>
</dbReference>
<evidence type="ECO:0000313" key="11">
    <source>
        <dbReference type="Proteomes" id="UP000621898"/>
    </source>
</evidence>
<protein>
    <recommendedName>
        <fullName evidence="3">Arginine/agmatine antiporter</fullName>
    </recommendedName>
</protein>
<feature type="transmembrane region" description="Helical" evidence="9">
    <location>
        <begin position="7"/>
        <end position="29"/>
    </location>
</feature>
<dbReference type="InterPro" id="IPR002293">
    <property type="entry name" value="AA/rel_permease1"/>
</dbReference>